<gene>
    <name evidence="1" type="ORF">BFL28_12135</name>
</gene>
<dbReference type="OrthoDB" id="7478829at2"/>
<dbReference type="RefSeq" id="WP_069319276.1">
    <property type="nucleotide sequence ID" value="NZ_MDDS01000008.1"/>
</dbReference>
<organism evidence="1 2">
    <name type="scientific">Sphingomonas turrisvirgatae</name>
    <dbReference type="NCBI Taxonomy" id="1888892"/>
    <lineage>
        <taxon>Bacteria</taxon>
        <taxon>Pseudomonadati</taxon>
        <taxon>Pseudomonadota</taxon>
        <taxon>Alphaproteobacteria</taxon>
        <taxon>Sphingomonadales</taxon>
        <taxon>Sphingomonadaceae</taxon>
        <taxon>Sphingomonas</taxon>
    </lineage>
</organism>
<dbReference type="STRING" id="1888892.BFL28_12135"/>
<accession>A0A1E3LZA4</accession>
<proteinExistence type="predicted"/>
<sequence>MLSFSQFENTLAGHFEVHDKQREKFRMRLKQLQRMGCPKGANNRRVTRMAYCPDHLLETTFVLELMQLGLSPERAIGQVRTWWDWLRTAFLRARDSSYPIVIAFTQGDFAGLIKLEGDAKPAEGAPIIGIDPADSADQLRQSLLALTRSRGSVINITDVLTGLTSAMKKADIESAFVWAATEAWRLEVDAEGRSLDPRKEK</sequence>
<keyword evidence="2" id="KW-1185">Reference proteome</keyword>
<dbReference type="EMBL" id="MDDS01000008">
    <property type="protein sequence ID" value="ODP39101.1"/>
    <property type="molecule type" value="Genomic_DNA"/>
</dbReference>
<dbReference type="Proteomes" id="UP000094487">
    <property type="component" value="Unassembled WGS sequence"/>
</dbReference>
<name>A0A1E3LZA4_9SPHN</name>
<dbReference type="AlphaFoldDB" id="A0A1E3LZA4"/>
<comment type="caution">
    <text evidence="1">The sequence shown here is derived from an EMBL/GenBank/DDBJ whole genome shotgun (WGS) entry which is preliminary data.</text>
</comment>
<reference evidence="1 2" key="1">
    <citation type="submission" date="2016-08" db="EMBL/GenBank/DDBJ databases">
        <title>Draft genome of the agarase producing Sphingomonas sp. MCT13.</title>
        <authorList>
            <person name="D'Andrea M.M."/>
            <person name="Rossolini G.M."/>
            <person name="Thaller M.C."/>
        </authorList>
    </citation>
    <scope>NUCLEOTIDE SEQUENCE [LARGE SCALE GENOMIC DNA]</scope>
    <source>
        <strain evidence="1 2">MCT13</strain>
    </source>
</reference>
<evidence type="ECO:0000313" key="2">
    <source>
        <dbReference type="Proteomes" id="UP000094487"/>
    </source>
</evidence>
<protein>
    <submittedName>
        <fullName evidence="1">Uncharacterized protein</fullName>
    </submittedName>
</protein>
<evidence type="ECO:0000313" key="1">
    <source>
        <dbReference type="EMBL" id="ODP39101.1"/>
    </source>
</evidence>